<feature type="chain" id="PRO_5047017294" description="Lipoprotein" evidence="2">
    <location>
        <begin position="29"/>
        <end position="343"/>
    </location>
</feature>
<evidence type="ECO:0000256" key="2">
    <source>
        <dbReference type="SAM" id="SignalP"/>
    </source>
</evidence>
<feature type="region of interest" description="Disordered" evidence="1">
    <location>
        <begin position="193"/>
        <end position="212"/>
    </location>
</feature>
<evidence type="ECO:0000313" key="3">
    <source>
        <dbReference type="EMBL" id="MCE4539132.1"/>
    </source>
</evidence>
<accession>A0ABS8XDZ6</accession>
<proteinExistence type="predicted"/>
<evidence type="ECO:0000313" key="4">
    <source>
        <dbReference type="Proteomes" id="UP001201463"/>
    </source>
</evidence>
<gene>
    <name evidence="3" type="ORF">LXT12_17920</name>
</gene>
<feature type="region of interest" description="Disordered" evidence="1">
    <location>
        <begin position="34"/>
        <end position="62"/>
    </location>
</feature>
<comment type="caution">
    <text evidence="3">The sequence shown here is derived from an EMBL/GenBank/DDBJ whole genome shotgun (WGS) entry which is preliminary data.</text>
</comment>
<protein>
    <recommendedName>
        <fullName evidence="5">Lipoprotein</fullName>
    </recommendedName>
</protein>
<feature type="region of interest" description="Disordered" evidence="1">
    <location>
        <begin position="316"/>
        <end position="343"/>
    </location>
</feature>
<dbReference type="RefSeq" id="WP_233393649.1">
    <property type="nucleotide sequence ID" value="NZ_JAJTWT010000007.1"/>
</dbReference>
<name>A0ABS8XDZ6_9BURK</name>
<feature type="compositionally biased region" description="Polar residues" evidence="1">
    <location>
        <begin position="324"/>
        <end position="343"/>
    </location>
</feature>
<sequence length="343" mass="34337">MHRLSPFCATLPRQSVAPLLLALLSACGGGGSSSEGTATSQSSSSATQRTTMSATSASSTSSTTLLSGHATASAVDSVYNAVAGAQGGAHAYAATAGHRSALAASDSTSFTLNCDQGGTATITISGGTLDTRLNGQLDAGERYQAVFSACKVQGGAVQLDGTVAMDVQSADTTGTAVQMSFTSLKATTGGNSTTLDGDARLQGTKTTSNGSTTTTAEIKATKLTLVTAWNSRAATLVLSDADLSWSTTWSGSVPTTSSLSGRYTVSGTVNDVTLSDTVAISGGVEFNSDGTPSSGSWTSKDSKATVKTSVSSNQVTIDVDDGNDGTTDHSWTLTLPQWGSSAG</sequence>
<keyword evidence="2" id="KW-0732">Signal</keyword>
<dbReference type="EMBL" id="JAJTWT010000007">
    <property type="protein sequence ID" value="MCE4539132.1"/>
    <property type="molecule type" value="Genomic_DNA"/>
</dbReference>
<evidence type="ECO:0008006" key="5">
    <source>
        <dbReference type="Google" id="ProtNLM"/>
    </source>
</evidence>
<organism evidence="3 4">
    <name type="scientific">Pelomonas caseinilytica</name>
    <dbReference type="NCBI Taxonomy" id="2906763"/>
    <lineage>
        <taxon>Bacteria</taxon>
        <taxon>Pseudomonadati</taxon>
        <taxon>Pseudomonadota</taxon>
        <taxon>Betaproteobacteria</taxon>
        <taxon>Burkholderiales</taxon>
        <taxon>Sphaerotilaceae</taxon>
        <taxon>Roseateles</taxon>
    </lineage>
</organism>
<feature type="compositionally biased region" description="Low complexity" evidence="1">
    <location>
        <begin position="203"/>
        <end position="212"/>
    </location>
</feature>
<dbReference type="Proteomes" id="UP001201463">
    <property type="component" value="Unassembled WGS sequence"/>
</dbReference>
<reference evidence="3 4" key="1">
    <citation type="submission" date="2021-12" db="EMBL/GenBank/DDBJ databases">
        <title>Genome seq of p7.</title>
        <authorList>
            <person name="Seo T."/>
        </authorList>
    </citation>
    <scope>NUCLEOTIDE SEQUENCE [LARGE SCALE GENOMIC DNA]</scope>
    <source>
        <strain evidence="3 4">P7</strain>
    </source>
</reference>
<keyword evidence="4" id="KW-1185">Reference proteome</keyword>
<feature type="signal peptide" evidence="2">
    <location>
        <begin position="1"/>
        <end position="28"/>
    </location>
</feature>
<evidence type="ECO:0000256" key="1">
    <source>
        <dbReference type="SAM" id="MobiDB-lite"/>
    </source>
</evidence>
<dbReference type="PROSITE" id="PS51257">
    <property type="entry name" value="PROKAR_LIPOPROTEIN"/>
    <property type="match status" value="1"/>
</dbReference>